<evidence type="ECO:0000256" key="8">
    <source>
        <dbReference type="SAM" id="MobiDB-lite"/>
    </source>
</evidence>
<comment type="caution">
    <text evidence="10">The sequence shown here is derived from an EMBL/GenBank/DDBJ whole genome shotgun (WGS) entry which is preliminary data.</text>
</comment>
<dbReference type="Gene3D" id="1.10.275.20">
    <property type="entry name" value="Choline/Carnitine o-acyltransferase"/>
    <property type="match status" value="1"/>
</dbReference>
<reference evidence="10" key="1">
    <citation type="submission" date="2023-02" db="EMBL/GenBank/DDBJ databases">
        <title>Identification and recombinant expression of a fungal hydrolase from Papiliotrema laurentii that hydrolyzes apple cutin and clears colloidal polyester polyurethane.</title>
        <authorList>
            <consortium name="DOE Joint Genome Institute"/>
            <person name="Roman V.A."/>
            <person name="Bojanowski C."/>
            <person name="Crable B.R."/>
            <person name="Wagner D.N."/>
            <person name="Hung C.S."/>
            <person name="Nadeau L.J."/>
            <person name="Schratz L."/>
            <person name="Haridas S."/>
            <person name="Pangilinan J."/>
            <person name="Lipzen A."/>
            <person name="Na H."/>
            <person name="Yan M."/>
            <person name="Ng V."/>
            <person name="Grigoriev I.V."/>
            <person name="Spatafora J.W."/>
            <person name="Barlow D."/>
            <person name="Biffinger J."/>
            <person name="Kelley-Loughnane N."/>
            <person name="Varaljay V.A."/>
            <person name="Crookes-Goodson W.J."/>
        </authorList>
    </citation>
    <scope>NUCLEOTIDE SEQUENCE</scope>
    <source>
        <strain evidence="10">5307AH</strain>
    </source>
</reference>
<keyword evidence="2" id="KW-0813">Transport</keyword>
<sequence length="689" mass="77077">MSSAPVKTFANQDKLPRLPVPDLEKSLEGYLKSLIPLLEQKYGPQELPKELEKRKLFIRDFSSKDGLGSVLQNRLKDLDHISPNNWLDDTLWLGLAYHTWRAPLLINSNYWLLFAPDPSDPVPPTYHPPTASSSTEIGLPDPNPPKEAAPGSQGGGDEWLKANPKPEKGLTWDEAVSREEITDYQIQKAAWMMRRYAEYRTIVASETLPPDTSRAGPFCMHQYSRQFNFSRIPLPGSDAFSAIAPKATHLTVMIDDFIYSIEVFTPAGEDGIPQPLSASDIAKNIRGVVDDARTRRRQGEEAVRLGILTADERDTWTQNREKLLSLAPENRESLDSISTSLLCLCLDSYTLPSIPSTDPLVLPTVDAQLRNGQAGINGGRNRWLDKPTSIVVETNGRATLCGEHSPIDALIPSIVMDYITEVPVDKSAFTDKGRGDGWSRVDWIVDESLKREIVECEGRNKKLIEDSDASELWFGEYAVEWMKKNAKVSPDAYIQQALQLAWYRDQGYATATYETASTRMMLHGRTDVIRTLSIESRAFVKSMLDPAADDETRYRRLVEASSAHTALTKRSSSGHGWDRHLMGLKVLLRGDETHQLFEDDMYSKSQEWKLSTSGLSAGARFTGSGFGAAWPDGYGINYLAGPYLLKFGLESKWSCDVTSTARFKHHLVQAFRDMRRVVEASQGAMQAKL</sequence>
<evidence type="ECO:0000256" key="4">
    <source>
        <dbReference type="ARBA" id="ARBA00022832"/>
    </source>
</evidence>
<gene>
    <name evidence="10" type="ORF">DB88DRAFT_439406</name>
</gene>
<dbReference type="GO" id="GO:0016406">
    <property type="term" value="F:carnitine O-acyltransferase activity"/>
    <property type="evidence" value="ECO:0007669"/>
    <property type="project" value="UniProtKB-ARBA"/>
</dbReference>
<evidence type="ECO:0000313" key="10">
    <source>
        <dbReference type="EMBL" id="KAK1923684.1"/>
    </source>
</evidence>
<dbReference type="EMBL" id="JAODAN010000006">
    <property type="protein sequence ID" value="KAK1923684.1"/>
    <property type="molecule type" value="Genomic_DNA"/>
</dbReference>
<dbReference type="InterPro" id="IPR042572">
    <property type="entry name" value="Carn_acyl_trans_N"/>
</dbReference>
<keyword evidence="3" id="KW-0808">Transferase</keyword>
<dbReference type="InterPro" id="IPR000542">
    <property type="entry name" value="Carn_acyl_trans"/>
</dbReference>
<keyword evidence="11" id="KW-1185">Reference proteome</keyword>
<name>A0AAD9FNS7_PAPLA</name>
<evidence type="ECO:0000313" key="11">
    <source>
        <dbReference type="Proteomes" id="UP001182556"/>
    </source>
</evidence>
<feature type="region of interest" description="Disordered" evidence="8">
    <location>
        <begin position="123"/>
        <end position="167"/>
    </location>
</feature>
<evidence type="ECO:0000256" key="5">
    <source>
        <dbReference type="ARBA" id="ARBA00023098"/>
    </source>
</evidence>
<dbReference type="Pfam" id="PF00755">
    <property type="entry name" value="Carn_acyltransf"/>
    <property type="match status" value="1"/>
</dbReference>
<dbReference type="InterPro" id="IPR023213">
    <property type="entry name" value="CAT-like_dom_sf"/>
</dbReference>
<dbReference type="PANTHER" id="PTHR22589:SF107">
    <property type="entry name" value="CHOLINE_CARNITINE ACYLTRANSFERASE DOMAIN-CONTAINING PROTEIN"/>
    <property type="match status" value="1"/>
</dbReference>
<protein>
    <submittedName>
        <fullName evidence="10">Choline/Carnitine o-acyltransferase-domain-containing protein</fullName>
    </submittedName>
</protein>
<keyword evidence="5" id="KW-0443">Lipid metabolism</keyword>
<feature type="compositionally biased region" description="Basic and acidic residues" evidence="8">
    <location>
        <begin position="158"/>
        <end position="167"/>
    </location>
</feature>
<dbReference type="InterPro" id="IPR039551">
    <property type="entry name" value="Cho/carn_acyl_trans"/>
</dbReference>
<keyword evidence="6" id="KW-0012">Acyltransferase</keyword>
<proteinExistence type="inferred from homology"/>
<dbReference type="Gene3D" id="3.30.559.10">
    <property type="entry name" value="Chloramphenicol acetyltransferase-like domain"/>
    <property type="match status" value="1"/>
</dbReference>
<keyword evidence="4" id="KW-0276">Fatty acid metabolism</keyword>
<accession>A0AAD9FNS7</accession>
<evidence type="ECO:0000256" key="3">
    <source>
        <dbReference type="ARBA" id="ARBA00022679"/>
    </source>
</evidence>
<evidence type="ECO:0000259" key="9">
    <source>
        <dbReference type="Pfam" id="PF00755"/>
    </source>
</evidence>
<feature type="domain" description="Choline/carnitine acyltransferase" evidence="9">
    <location>
        <begin position="18"/>
        <end position="668"/>
    </location>
</feature>
<dbReference type="Gene3D" id="3.30.559.70">
    <property type="entry name" value="Choline/Carnitine o-acyltransferase, domain 2"/>
    <property type="match status" value="1"/>
</dbReference>
<dbReference type="PANTHER" id="PTHR22589">
    <property type="entry name" value="CARNITINE O-ACYLTRANSFERASE"/>
    <property type="match status" value="1"/>
</dbReference>
<dbReference type="SUPFAM" id="SSF52777">
    <property type="entry name" value="CoA-dependent acyltransferases"/>
    <property type="match status" value="2"/>
</dbReference>
<comment type="similarity">
    <text evidence="1">Belongs to the carnitine/choline acetyltransferase family.</text>
</comment>
<organism evidence="10 11">
    <name type="scientific">Papiliotrema laurentii</name>
    <name type="common">Cryptococcus laurentii</name>
    <dbReference type="NCBI Taxonomy" id="5418"/>
    <lineage>
        <taxon>Eukaryota</taxon>
        <taxon>Fungi</taxon>
        <taxon>Dikarya</taxon>
        <taxon>Basidiomycota</taxon>
        <taxon>Agaricomycotina</taxon>
        <taxon>Tremellomycetes</taxon>
        <taxon>Tremellales</taxon>
        <taxon>Rhynchogastremaceae</taxon>
        <taxon>Papiliotrema</taxon>
    </lineage>
</organism>
<dbReference type="Proteomes" id="UP001182556">
    <property type="component" value="Unassembled WGS sequence"/>
</dbReference>
<feature type="active site" description="Proton acceptor" evidence="7">
    <location>
        <position position="404"/>
    </location>
</feature>
<evidence type="ECO:0000256" key="6">
    <source>
        <dbReference type="ARBA" id="ARBA00023315"/>
    </source>
</evidence>
<evidence type="ECO:0000256" key="7">
    <source>
        <dbReference type="PIRSR" id="PIRSR600542-1"/>
    </source>
</evidence>
<dbReference type="InterPro" id="IPR042231">
    <property type="entry name" value="Cho/carn_acyl_trans_2"/>
</dbReference>
<dbReference type="AlphaFoldDB" id="A0AAD9FNS7"/>
<evidence type="ECO:0000256" key="2">
    <source>
        <dbReference type="ARBA" id="ARBA00022448"/>
    </source>
</evidence>
<dbReference type="GO" id="GO:0006631">
    <property type="term" value="P:fatty acid metabolic process"/>
    <property type="evidence" value="ECO:0007669"/>
    <property type="project" value="UniProtKB-KW"/>
</dbReference>
<evidence type="ECO:0000256" key="1">
    <source>
        <dbReference type="ARBA" id="ARBA00005232"/>
    </source>
</evidence>